<comment type="similarity">
    <text evidence="6">Belongs to the LptC family.</text>
</comment>
<dbReference type="NCBIfam" id="TIGR04409">
    <property type="entry name" value="LptC_YrbK"/>
    <property type="match status" value="2"/>
</dbReference>
<keyword evidence="4 6" id="KW-1133">Transmembrane helix</keyword>
<evidence type="ECO:0000256" key="3">
    <source>
        <dbReference type="ARBA" id="ARBA00022692"/>
    </source>
</evidence>
<keyword evidence="5 6" id="KW-0472">Membrane</keyword>
<name>A0ABS9X455_9GAMM</name>
<keyword evidence="1 6" id="KW-1003">Cell membrane</keyword>
<evidence type="ECO:0000313" key="9">
    <source>
        <dbReference type="Proteomes" id="UP001139646"/>
    </source>
</evidence>
<evidence type="ECO:0000313" key="8">
    <source>
        <dbReference type="EMBL" id="MCI2284964.1"/>
    </source>
</evidence>
<comment type="subunit">
    <text evidence="6">Component of the lipopolysaccharide transport and assembly complex. Interacts with LptA and the LptBFG transporter complex.</text>
</comment>
<dbReference type="RefSeq" id="WP_242287474.1">
    <property type="nucleotide sequence ID" value="NZ_JAKKSL010000003.1"/>
</dbReference>
<feature type="region of interest" description="Disordered" evidence="7">
    <location>
        <begin position="90"/>
        <end position="118"/>
    </location>
</feature>
<comment type="subcellular location">
    <subcellularLocation>
        <location evidence="6">Cell inner membrane</location>
        <topology evidence="6">Single-pass membrane protein</topology>
    </subcellularLocation>
</comment>
<dbReference type="InterPro" id="IPR052363">
    <property type="entry name" value="LPS_export_LptC"/>
</dbReference>
<accession>A0ABS9X455</accession>
<dbReference type="Gene3D" id="2.60.450.10">
    <property type="entry name" value="Lipopolysaccharide (LPS) transport protein A like domain"/>
    <property type="match status" value="1"/>
</dbReference>
<organism evidence="8 9">
    <name type="scientific">Colwellia maritima</name>
    <dbReference type="NCBI Taxonomy" id="2912588"/>
    <lineage>
        <taxon>Bacteria</taxon>
        <taxon>Pseudomonadati</taxon>
        <taxon>Pseudomonadota</taxon>
        <taxon>Gammaproteobacteria</taxon>
        <taxon>Alteromonadales</taxon>
        <taxon>Colwelliaceae</taxon>
        <taxon>Colwellia</taxon>
    </lineage>
</organism>
<dbReference type="PANTHER" id="PTHR37481:SF1">
    <property type="entry name" value="LIPOPOLYSACCHARIDE EXPORT SYSTEM PROTEIN LPTC"/>
    <property type="match status" value="1"/>
</dbReference>
<dbReference type="PIRSF" id="PIRSF028513">
    <property type="entry name" value="LptC"/>
    <property type="match status" value="1"/>
</dbReference>
<sequence>MTRTTFLTFLILVLGAMAYGIIEWRQSTILPDETIESKLTPDFIAEALKTDIYTKSGQLSHVIVADRMEHYAKLEVTHFELPNYTLYPQNSSAKTSKPSTLSTDDSKDKPPLTAQPEKNALPWNISAKEATLYKNNRVILNHRVHLSATDENSLIQEIHCKYLELDLNTNIISSDQTVMVQGKDFTMYGSGLIIDLNTKQMTLTEHVRTIYKKNNS</sequence>
<comment type="function">
    <text evidence="6">Involved in the assembly of lipopolysaccharide (LPS). Required for the translocation of LPS from the inner membrane to the outer membrane. Facilitates the transfer of LPS from the inner membrane to the periplasmic protein LptA. Could be a docking site for LptA.</text>
</comment>
<proteinExistence type="inferred from homology"/>
<protein>
    <recommendedName>
        <fullName evidence="6">Lipopolysaccharide export system protein LptC</fullName>
    </recommendedName>
</protein>
<keyword evidence="2 6" id="KW-0997">Cell inner membrane</keyword>
<dbReference type="PANTHER" id="PTHR37481">
    <property type="entry name" value="LIPOPOLYSACCHARIDE EXPORT SYSTEM PROTEIN LPTC"/>
    <property type="match status" value="1"/>
</dbReference>
<comment type="caution">
    <text evidence="8">The sequence shown here is derived from an EMBL/GenBank/DDBJ whole genome shotgun (WGS) entry which is preliminary data.</text>
</comment>
<dbReference type="EMBL" id="JAKKSL010000003">
    <property type="protein sequence ID" value="MCI2284964.1"/>
    <property type="molecule type" value="Genomic_DNA"/>
</dbReference>
<feature type="compositionally biased region" description="Polar residues" evidence="7">
    <location>
        <begin position="90"/>
        <end position="103"/>
    </location>
</feature>
<evidence type="ECO:0000256" key="6">
    <source>
        <dbReference type="HAMAP-Rule" id="MF_01915"/>
    </source>
</evidence>
<reference evidence="8" key="1">
    <citation type="submission" date="2022-01" db="EMBL/GenBank/DDBJ databases">
        <title>Colwellia maritima, isolated from seawater.</title>
        <authorList>
            <person name="Kristyanto S."/>
            <person name="Jung J."/>
            <person name="Jeon C.O."/>
        </authorList>
    </citation>
    <scope>NUCLEOTIDE SEQUENCE</scope>
    <source>
        <strain evidence="8">MSW7</strain>
    </source>
</reference>
<evidence type="ECO:0000256" key="5">
    <source>
        <dbReference type="ARBA" id="ARBA00023136"/>
    </source>
</evidence>
<gene>
    <name evidence="6 8" type="primary">lptC</name>
    <name evidence="8" type="ORF">L3081_18190</name>
</gene>
<dbReference type="InterPro" id="IPR010664">
    <property type="entry name" value="LipoPS_assembly_LptC-rel"/>
</dbReference>
<dbReference type="InterPro" id="IPR026265">
    <property type="entry name" value="LptC"/>
</dbReference>
<evidence type="ECO:0000256" key="7">
    <source>
        <dbReference type="SAM" id="MobiDB-lite"/>
    </source>
</evidence>
<evidence type="ECO:0000256" key="4">
    <source>
        <dbReference type="ARBA" id="ARBA00022989"/>
    </source>
</evidence>
<dbReference type="Pfam" id="PF06835">
    <property type="entry name" value="LptC"/>
    <property type="match status" value="1"/>
</dbReference>
<evidence type="ECO:0000256" key="2">
    <source>
        <dbReference type="ARBA" id="ARBA00022519"/>
    </source>
</evidence>
<dbReference type="HAMAP" id="MF_01915">
    <property type="entry name" value="LPS_assembly_LptC"/>
    <property type="match status" value="1"/>
</dbReference>
<evidence type="ECO:0000256" key="1">
    <source>
        <dbReference type="ARBA" id="ARBA00022475"/>
    </source>
</evidence>
<keyword evidence="3 6" id="KW-0812">Transmembrane</keyword>
<dbReference type="Proteomes" id="UP001139646">
    <property type="component" value="Unassembled WGS sequence"/>
</dbReference>
<keyword evidence="9" id="KW-1185">Reference proteome</keyword>